<protein>
    <recommendedName>
        <fullName evidence="10">Short-chain dehydrogenase/reductase 3</fullName>
    </recommendedName>
    <alternativeName>
        <fullName evidence="11">Retinal short-chain dehydrogenase/reductase 1</fullName>
    </alternativeName>
</protein>
<dbReference type="SMART" id="SM00822">
    <property type="entry name" value="PKS_KR"/>
    <property type="match status" value="1"/>
</dbReference>
<feature type="domain" description="Ketoreductase" evidence="13">
    <location>
        <begin position="89"/>
        <end position="262"/>
    </location>
</feature>
<dbReference type="GO" id="GO:0016020">
    <property type="term" value="C:membrane"/>
    <property type="evidence" value="ECO:0007669"/>
    <property type="project" value="UniProtKB-SubCell"/>
</dbReference>
<keyword evidence="6" id="KW-0560">Oxidoreductase</keyword>
<dbReference type="EMBL" id="JAUJLE010000121">
    <property type="protein sequence ID" value="KAK0979625.1"/>
    <property type="molecule type" value="Genomic_DNA"/>
</dbReference>
<keyword evidence="3" id="KW-0812">Transmembrane</keyword>
<organism evidence="14 15">
    <name type="scientific">Friedmanniomyces endolithicus</name>
    <dbReference type="NCBI Taxonomy" id="329885"/>
    <lineage>
        <taxon>Eukaryota</taxon>
        <taxon>Fungi</taxon>
        <taxon>Dikarya</taxon>
        <taxon>Ascomycota</taxon>
        <taxon>Pezizomycotina</taxon>
        <taxon>Dothideomycetes</taxon>
        <taxon>Dothideomycetidae</taxon>
        <taxon>Mycosphaerellales</taxon>
        <taxon>Teratosphaeriaceae</taxon>
        <taxon>Friedmanniomyces</taxon>
    </lineage>
</organism>
<dbReference type="PROSITE" id="PS00061">
    <property type="entry name" value="ADH_SHORT"/>
    <property type="match status" value="1"/>
</dbReference>
<comment type="caution">
    <text evidence="14">The sequence shown here is derived from an EMBL/GenBank/DDBJ whole genome shotgun (WGS) entry which is preliminary data.</text>
</comment>
<dbReference type="InterPro" id="IPR057326">
    <property type="entry name" value="KR_dom"/>
</dbReference>
<keyword evidence="8" id="KW-0472">Membrane</keyword>
<keyword evidence="7" id="KW-0443">Lipid metabolism</keyword>
<evidence type="ECO:0000256" key="8">
    <source>
        <dbReference type="ARBA" id="ARBA00023136"/>
    </source>
</evidence>
<dbReference type="PRINTS" id="PR00081">
    <property type="entry name" value="GDHRDH"/>
</dbReference>
<dbReference type="GO" id="GO:0052650">
    <property type="term" value="F:all-trans-retinol dehydrogenase (NADP+) activity"/>
    <property type="evidence" value="ECO:0007669"/>
    <property type="project" value="UniProtKB-ARBA"/>
</dbReference>
<evidence type="ECO:0000256" key="7">
    <source>
        <dbReference type="ARBA" id="ARBA00023098"/>
    </source>
</evidence>
<reference evidence="14" key="1">
    <citation type="submission" date="2023-06" db="EMBL/GenBank/DDBJ databases">
        <title>Black Yeasts Isolated from many extreme environments.</title>
        <authorList>
            <person name="Coleine C."/>
            <person name="Stajich J.E."/>
            <person name="Selbmann L."/>
        </authorList>
    </citation>
    <scope>NUCLEOTIDE SEQUENCE</scope>
    <source>
        <strain evidence="14">CCFEE 5200</strain>
    </source>
</reference>
<evidence type="ECO:0000313" key="14">
    <source>
        <dbReference type="EMBL" id="KAK0979625.1"/>
    </source>
</evidence>
<comment type="subcellular location">
    <subcellularLocation>
        <location evidence="1">Membrane</location>
        <topology evidence="1">Multi-pass membrane protein</topology>
    </subcellularLocation>
</comment>
<evidence type="ECO:0000256" key="4">
    <source>
        <dbReference type="ARBA" id="ARBA00022857"/>
    </source>
</evidence>
<evidence type="ECO:0000256" key="3">
    <source>
        <dbReference type="ARBA" id="ARBA00022692"/>
    </source>
</evidence>
<evidence type="ECO:0000256" key="6">
    <source>
        <dbReference type="ARBA" id="ARBA00023002"/>
    </source>
</evidence>
<evidence type="ECO:0000256" key="10">
    <source>
        <dbReference type="ARBA" id="ARBA00068717"/>
    </source>
</evidence>
<dbReference type="Pfam" id="PF00106">
    <property type="entry name" value="adh_short"/>
    <property type="match status" value="1"/>
</dbReference>
<evidence type="ECO:0000256" key="11">
    <source>
        <dbReference type="ARBA" id="ARBA00082544"/>
    </source>
</evidence>
<keyword evidence="4" id="KW-0521">NADP</keyword>
<dbReference type="Proteomes" id="UP001175353">
    <property type="component" value="Unassembled WGS sequence"/>
</dbReference>
<comment type="similarity">
    <text evidence="2 12">Belongs to the short-chain dehydrogenases/reductases (SDR) family.</text>
</comment>
<dbReference type="Gene3D" id="3.40.50.720">
    <property type="entry name" value="NAD(P)-binding Rossmann-like Domain"/>
    <property type="match status" value="1"/>
</dbReference>
<comment type="function">
    <text evidence="9">Catalyzes the reduction of all-trans-retinal to all-trans-retinol in the presence of NADPH.</text>
</comment>
<evidence type="ECO:0000256" key="12">
    <source>
        <dbReference type="RuleBase" id="RU000363"/>
    </source>
</evidence>
<evidence type="ECO:0000256" key="5">
    <source>
        <dbReference type="ARBA" id="ARBA00022989"/>
    </source>
</evidence>
<keyword evidence="5" id="KW-1133">Transmembrane helix</keyword>
<sequence length="449" mass="48989">MATVLAKAVLNPLLTAPLWLALTAPQTRDQLLQYLGQYLSHTTLERATTTLKWLSILGLTRLANRLLNDLAENNFRLSSERHRYDWPREIALVTGGTGGFGSLICKALAAKGITVICVDIPSELTADLKRHPNIHYFRCDITDHAAVQRLASNVRENNGNPSILINNAGVAFDHHIMTATPDQLRRIFDVNIISHYYLLQAFLPAMIVDKKGHVVSLASMASFISGPGLAPYSGTKAAVLALHEGLQQECRSMHNAPEITFTIVHPTFAATPLIKSFETRLKADGVPILAPEVVTDAVVAQIMRCKGGQIILAGGMGWLAGIRGFPQWVQQVLMMTTDAGNRRAFAAQKTGDGVKGEHVCEREFELQGTMFIAQAFRPGPYEPLAPRTTRYEVVGVCRSSDHGLVSNAIVVVLVKVNDPRTVEMLRGEGKVCGTDDGGVREEGSVWLPT</sequence>
<dbReference type="PRINTS" id="PR00080">
    <property type="entry name" value="SDRFAMILY"/>
</dbReference>
<dbReference type="AlphaFoldDB" id="A0AAN6KFG9"/>
<dbReference type="SUPFAM" id="SSF51735">
    <property type="entry name" value="NAD(P)-binding Rossmann-fold domains"/>
    <property type="match status" value="1"/>
</dbReference>
<name>A0AAN6KFG9_9PEZI</name>
<dbReference type="InterPro" id="IPR020904">
    <property type="entry name" value="Sc_DH/Rdtase_CS"/>
</dbReference>
<dbReference type="InterPro" id="IPR036291">
    <property type="entry name" value="NAD(P)-bd_dom_sf"/>
</dbReference>
<dbReference type="PANTHER" id="PTHR24322:SF736">
    <property type="entry name" value="RETINOL DEHYDROGENASE 10"/>
    <property type="match status" value="1"/>
</dbReference>
<gene>
    <name evidence="14" type="ORF">LTR91_012531</name>
</gene>
<dbReference type="InterPro" id="IPR002347">
    <property type="entry name" value="SDR_fam"/>
</dbReference>
<evidence type="ECO:0000256" key="1">
    <source>
        <dbReference type="ARBA" id="ARBA00004141"/>
    </source>
</evidence>
<proteinExistence type="inferred from homology"/>
<evidence type="ECO:0000256" key="9">
    <source>
        <dbReference type="ARBA" id="ARBA00059620"/>
    </source>
</evidence>
<evidence type="ECO:0000259" key="13">
    <source>
        <dbReference type="SMART" id="SM00822"/>
    </source>
</evidence>
<dbReference type="PANTHER" id="PTHR24322">
    <property type="entry name" value="PKSB"/>
    <property type="match status" value="1"/>
</dbReference>
<evidence type="ECO:0000313" key="15">
    <source>
        <dbReference type="Proteomes" id="UP001175353"/>
    </source>
</evidence>
<evidence type="ECO:0000256" key="2">
    <source>
        <dbReference type="ARBA" id="ARBA00006484"/>
    </source>
</evidence>
<dbReference type="FunFam" id="3.40.50.720:FF:000131">
    <property type="entry name" value="Short-chain dehydrogenase/reductase 3"/>
    <property type="match status" value="1"/>
</dbReference>
<keyword evidence="15" id="KW-1185">Reference proteome</keyword>
<accession>A0AAN6KFG9</accession>